<dbReference type="OrthoDB" id="1048788at2"/>
<dbReference type="Proteomes" id="UP000236641">
    <property type="component" value="Unassembled WGS sequence"/>
</dbReference>
<dbReference type="AlphaFoldDB" id="A0A2K1DW67"/>
<keyword evidence="1" id="KW-1133">Transmembrane helix</keyword>
<dbReference type="Pfam" id="PF12725">
    <property type="entry name" value="DUF3810"/>
    <property type="match status" value="1"/>
</dbReference>
<feature type="transmembrane region" description="Helical" evidence="1">
    <location>
        <begin position="86"/>
        <end position="108"/>
    </location>
</feature>
<dbReference type="InterPro" id="IPR024294">
    <property type="entry name" value="DUF3810"/>
</dbReference>
<evidence type="ECO:0000313" key="3">
    <source>
        <dbReference type="Proteomes" id="UP000236641"/>
    </source>
</evidence>
<organism evidence="2 3">
    <name type="scientific">Hanstruepera neustonica</name>
    <dbReference type="NCBI Taxonomy" id="1445657"/>
    <lineage>
        <taxon>Bacteria</taxon>
        <taxon>Pseudomonadati</taxon>
        <taxon>Bacteroidota</taxon>
        <taxon>Flavobacteriia</taxon>
        <taxon>Flavobacteriales</taxon>
        <taxon>Flavobacteriaceae</taxon>
        <taxon>Hanstruepera</taxon>
    </lineage>
</organism>
<evidence type="ECO:0000313" key="2">
    <source>
        <dbReference type="EMBL" id="PNQ72253.1"/>
    </source>
</evidence>
<comment type="caution">
    <text evidence="2">The sequence shown here is derived from an EMBL/GenBank/DDBJ whole genome shotgun (WGS) entry which is preliminary data.</text>
</comment>
<sequence length="355" mass="41794">MHKNPKLYIALALIPQILVVKALTYIPEIVETYYSNGLYQWVSKLFRWVFGWLPFSFGDIFYTLSIIYIIRWFFKNRWRIVKDTKNWLIDIFATVSIVFFAFHFLWALNYHRQPLHKNLNLESDYTTEQLVSVTKMLIDRSNDAHEAISKDDSAKIEMPYSKTDILKLAPEGYQNLQQEYPHLAYSPSSLKKSLYSLPLTYMGFSGYLNPLTNEAQVDRLIPSFKFPTTASHEIAHQLGYAAENEANFIGALAAMHHDDIYFNYSGYTFALRHCLYEVYKRDPDLYSELLNTIHYGIIKNYQEVQLFWDSYKNPTEPFFRKTYDNFLIANNQTKGMQSYSYVVALYVNYFLSQNS</sequence>
<evidence type="ECO:0000256" key="1">
    <source>
        <dbReference type="SAM" id="Phobius"/>
    </source>
</evidence>
<gene>
    <name evidence="2" type="ORF">C1T31_13090</name>
</gene>
<keyword evidence="1" id="KW-0472">Membrane</keyword>
<dbReference type="RefSeq" id="WP_103052964.1">
    <property type="nucleotide sequence ID" value="NZ_POWF01000010.1"/>
</dbReference>
<keyword evidence="3" id="KW-1185">Reference proteome</keyword>
<protein>
    <submittedName>
        <fullName evidence="2">DUF3810 domain-containing protein</fullName>
    </submittedName>
</protein>
<name>A0A2K1DW67_9FLAO</name>
<feature type="transmembrane region" description="Helical" evidence="1">
    <location>
        <begin position="46"/>
        <end position="74"/>
    </location>
</feature>
<reference evidence="2 3" key="1">
    <citation type="submission" date="2018-01" db="EMBL/GenBank/DDBJ databases">
        <title>The draft genome of Hanstruepera neustonica JCM19743.</title>
        <authorList>
            <person name="He R.-H."/>
            <person name="Du Z.-J."/>
        </authorList>
    </citation>
    <scope>NUCLEOTIDE SEQUENCE [LARGE SCALE GENOMIC DNA]</scope>
    <source>
        <strain evidence="2 3">JCM19743</strain>
    </source>
</reference>
<proteinExistence type="predicted"/>
<accession>A0A2K1DW67</accession>
<dbReference type="EMBL" id="POWF01000010">
    <property type="protein sequence ID" value="PNQ72253.1"/>
    <property type="molecule type" value="Genomic_DNA"/>
</dbReference>
<keyword evidence="1" id="KW-0812">Transmembrane</keyword>